<organism evidence="1 2">
    <name type="scientific">Acidocella aquatica</name>
    <dbReference type="NCBI Taxonomy" id="1922313"/>
    <lineage>
        <taxon>Bacteria</taxon>
        <taxon>Pseudomonadati</taxon>
        <taxon>Pseudomonadota</taxon>
        <taxon>Alphaproteobacteria</taxon>
        <taxon>Acetobacterales</taxon>
        <taxon>Acidocellaceae</taxon>
        <taxon>Acidocella</taxon>
    </lineage>
</organism>
<name>A0ABQ6A4Z8_9PROT</name>
<proteinExistence type="predicted"/>
<evidence type="ECO:0000313" key="2">
    <source>
        <dbReference type="Proteomes" id="UP001156641"/>
    </source>
</evidence>
<sequence length="115" mass="11578">MALFGALPLLAGCATRAPVQPVAQTSPLSGRMSSGTVIAVRAVNVPTGNAALAQVLTSLGQPSAGDPPPAEEVVIRRPDSSIVSVIETQQPGQPSFTPGTRVNIAEAAATAVRPQ</sequence>
<keyword evidence="2" id="KW-1185">Reference proteome</keyword>
<dbReference type="Proteomes" id="UP001156641">
    <property type="component" value="Unassembled WGS sequence"/>
</dbReference>
<gene>
    <name evidence="1" type="ORF">GCM10010909_14080</name>
</gene>
<reference evidence="2" key="1">
    <citation type="journal article" date="2019" name="Int. J. Syst. Evol. Microbiol.">
        <title>The Global Catalogue of Microorganisms (GCM) 10K type strain sequencing project: providing services to taxonomists for standard genome sequencing and annotation.</title>
        <authorList>
            <consortium name="The Broad Institute Genomics Platform"/>
            <consortium name="The Broad Institute Genome Sequencing Center for Infectious Disease"/>
            <person name="Wu L."/>
            <person name="Ma J."/>
        </authorList>
    </citation>
    <scope>NUCLEOTIDE SEQUENCE [LARGE SCALE GENOMIC DNA]</scope>
    <source>
        <strain evidence="2">NBRC 112502</strain>
    </source>
</reference>
<protein>
    <submittedName>
        <fullName evidence="1">Uncharacterized protein</fullName>
    </submittedName>
</protein>
<evidence type="ECO:0000313" key="1">
    <source>
        <dbReference type="EMBL" id="GLR66728.1"/>
    </source>
</evidence>
<accession>A0ABQ6A4Z8</accession>
<dbReference type="EMBL" id="BSOS01000033">
    <property type="protein sequence ID" value="GLR66728.1"/>
    <property type="molecule type" value="Genomic_DNA"/>
</dbReference>
<comment type="caution">
    <text evidence="1">The sequence shown here is derived from an EMBL/GenBank/DDBJ whole genome shotgun (WGS) entry which is preliminary data.</text>
</comment>